<dbReference type="EMBL" id="MG602507">
    <property type="protein sequence ID" value="AVG46748.1"/>
    <property type="molecule type" value="Genomic_DNA"/>
</dbReference>
<keyword evidence="1" id="KW-0812">Transmembrane</keyword>
<dbReference type="Proteomes" id="UP000280369">
    <property type="component" value="Segment"/>
</dbReference>
<evidence type="ECO:0000313" key="2">
    <source>
        <dbReference type="EMBL" id="AVG46748.1"/>
    </source>
</evidence>
<keyword evidence="1" id="KW-0472">Membrane</keyword>
<proteinExistence type="predicted"/>
<feature type="transmembrane region" description="Helical" evidence="1">
    <location>
        <begin position="41"/>
        <end position="59"/>
    </location>
</feature>
<protein>
    <recommendedName>
        <fullName evidence="3">Transmembrane protein</fullName>
    </recommendedName>
</protein>
<feature type="transmembrane region" description="Helical" evidence="1">
    <location>
        <begin position="6"/>
        <end position="29"/>
    </location>
</feature>
<evidence type="ECO:0008006" key="3">
    <source>
        <dbReference type="Google" id="ProtNLM"/>
    </source>
</evidence>
<dbReference type="Proteomes" id="UP000279644">
    <property type="component" value="Segment"/>
</dbReference>
<dbReference type="EMBL" id="MG602508">
    <property type="protein sequence ID" value="AVG47869.1"/>
    <property type="molecule type" value="Genomic_DNA"/>
</dbReference>
<organism evidence="2">
    <name type="scientific">Acanthamoeba polyphaga mimivirus</name>
    <name type="common">APMV</name>
    <dbReference type="NCBI Taxonomy" id="212035"/>
    <lineage>
        <taxon>Viruses</taxon>
        <taxon>Varidnaviria</taxon>
        <taxon>Bamfordvirae</taxon>
        <taxon>Nucleocytoviricota</taxon>
        <taxon>Megaviricetes</taxon>
        <taxon>Imitervirales</taxon>
        <taxon>Mimiviridae</taxon>
        <taxon>Megamimivirinae</taxon>
        <taxon>Mimivirus</taxon>
        <taxon>Mimivirus bradfordmassiliense</taxon>
    </lineage>
</organism>
<accession>A0A2L2DKP7</accession>
<evidence type="ECO:0000256" key="1">
    <source>
        <dbReference type="SAM" id="Phobius"/>
    </source>
</evidence>
<name>A0A2L2DKP7_MIMIV</name>
<keyword evidence="1" id="KW-1133">Transmembrane helix</keyword>
<sequence length="88" mass="9111">MSNSEPILIGINVVGGIIGLMGAGVYITYKKAKGTFNESETLQIALIGSVSGVIISNIVLATLSVITGIFICGYGIFSGIKYVINILS</sequence>
<reference evidence="2" key="1">
    <citation type="journal article" date="2017" name="Front. Microbiol.">
        <title>Genome Characterization of the First Mimiviruses of Lineage C Isolated in Brazil.</title>
        <authorList>
            <person name="Assis F.L."/>
            <person name="Franco-Luiz A.P.M."/>
            <person name="Dos Santos R.N."/>
            <person name="Campos F.S."/>
            <person name="Dornas F.P."/>
            <person name="Borato P.V.M."/>
            <person name="Franco A.C."/>
            <person name="Abrahao J.S."/>
            <person name="Colson P."/>
            <person name="Scola B."/>
        </authorList>
    </citation>
    <scope>NUCLEOTIDE SEQUENCE [LARGE SCALE GENOMIC DNA]</scope>
</reference>
<organismHost>
    <name type="scientific">Acanthamoeba polyphaga</name>
    <name type="common">Amoeba</name>
    <dbReference type="NCBI Taxonomy" id="5757"/>
</organismHost>